<comment type="caution">
    <text evidence="10">The sequence shown here is derived from an EMBL/GenBank/DDBJ whole genome shotgun (WGS) entry which is preliminary data.</text>
</comment>
<reference evidence="10 11" key="1">
    <citation type="submission" date="2020-03" db="EMBL/GenBank/DDBJ databases">
        <title>WGS of the type strain of Planosporangium spp.</title>
        <authorList>
            <person name="Thawai C."/>
        </authorList>
    </citation>
    <scope>NUCLEOTIDE SEQUENCE [LARGE SCALE GENOMIC DNA]</scope>
    <source>
        <strain evidence="10 11">TBRC 5610</strain>
    </source>
</reference>
<feature type="region of interest" description="Disordered" evidence="7">
    <location>
        <begin position="1"/>
        <end position="34"/>
    </location>
</feature>
<dbReference type="EMBL" id="JAATVY010000010">
    <property type="protein sequence ID" value="NJC71133.1"/>
    <property type="molecule type" value="Genomic_DNA"/>
</dbReference>
<feature type="transmembrane region" description="Helical" evidence="8">
    <location>
        <begin position="157"/>
        <end position="175"/>
    </location>
</feature>
<evidence type="ECO:0000256" key="4">
    <source>
        <dbReference type="ARBA" id="ARBA00022692"/>
    </source>
</evidence>
<organism evidence="10 11">
    <name type="scientific">Planosporangium thailandense</name>
    <dbReference type="NCBI Taxonomy" id="765197"/>
    <lineage>
        <taxon>Bacteria</taxon>
        <taxon>Bacillati</taxon>
        <taxon>Actinomycetota</taxon>
        <taxon>Actinomycetes</taxon>
        <taxon>Micromonosporales</taxon>
        <taxon>Micromonosporaceae</taxon>
        <taxon>Planosporangium</taxon>
    </lineage>
</organism>
<keyword evidence="3" id="KW-1003">Cell membrane</keyword>
<dbReference type="InterPro" id="IPR002656">
    <property type="entry name" value="Acyl_transf_3_dom"/>
</dbReference>
<accession>A0ABX0XZC2</accession>
<evidence type="ECO:0000256" key="6">
    <source>
        <dbReference type="ARBA" id="ARBA00023136"/>
    </source>
</evidence>
<comment type="subcellular location">
    <subcellularLocation>
        <location evidence="1">Cell membrane</location>
        <topology evidence="1">Multi-pass membrane protein</topology>
    </subcellularLocation>
</comment>
<dbReference type="PANTHER" id="PTHR40074:SF2">
    <property type="entry name" value="O-ACETYLTRANSFERASE WECH"/>
    <property type="match status" value="1"/>
</dbReference>
<keyword evidence="4 8" id="KW-0812">Transmembrane</keyword>
<evidence type="ECO:0000256" key="1">
    <source>
        <dbReference type="ARBA" id="ARBA00004651"/>
    </source>
</evidence>
<evidence type="ECO:0000256" key="3">
    <source>
        <dbReference type="ARBA" id="ARBA00022475"/>
    </source>
</evidence>
<feature type="transmembrane region" description="Helical" evidence="8">
    <location>
        <begin position="253"/>
        <end position="274"/>
    </location>
</feature>
<dbReference type="Pfam" id="PF01757">
    <property type="entry name" value="Acyl_transf_3"/>
    <property type="match status" value="1"/>
</dbReference>
<evidence type="ECO:0000313" key="10">
    <source>
        <dbReference type="EMBL" id="NJC71133.1"/>
    </source>
</evidence>
<keyword evidence="6 8" id="KW-0472">Membrane</keyword>
<feature type="transmembrane region" description="Helical" evidence="8">
    <location>
        <begin position="362"/>
        <end position="383"/>
    </location>
</feature>
<evidence type="ECO:0000256" key="5">
    <source>
        <dbReference type="ARBA" id="ARBA00022989"/>
    </source>
</evidence>
<feature type="compositionally biased region" description="Pro residues" evidence="7">
    <location>
        <begin position="20"/>
        <end position="33"/>
    </location>
</feature>
<evidence type="ECO:0000256" key="2">
    <source>
        <dbReference type="ARBA" id="ARBA00007400"/>
    </source>
</evidence>
<sequence length="404" mass="42984">MSAPTGSDVVTEPASRPDGRPPSPRCAPAPPAARPAAPAHLAPVDVVRVLTVALVIAVHTVAQQPGGVRLAGGALLTVMHVSREVFFLLTAFVLGYSHRDRAPSRWWKFWRRRYLLVGVPYLVWSAVYFLADGEPLRPAGRALAGFAHDLLTGAARYHLYFLLVSMQMYLVFPVLRRVLAATRRQHGWLLAGAAVYQFGVYAAVQQASALGPLPGWLRDPGPYLPSYLGFVVAGGVAAWHAEEFLRVTGDRTPWILAGCGAVVAAGVAVFFVRACWLGQAPVAASAVFQPVVVAESVGIAWALLALGLAWQRRRAFGRRLVRSASDASFGVYLAHPLLLQGLLAASAATGLATAAGRLPDPVVTAVAVTVVVPLTYLICWLGVAAGRRTPLSLALTGRPRRGVP</sequence>
<protein>
    <submittedName>
        <fullName evidence="10">Acyltransferase</fullName>
    </submittedName>
</protein>
<feature type="transmembrane region" description="Helical" evidence="8">
    <location>
        <begin position="224"/>
        <end position="241"/>
    </location>
</feature>
<feature type="transmembrane region" description="Helical" evidence="8">
    <location>
        <begin position="114"/>
        <end position="131"/>
    </location>
</feature>
<feature type="transmembrane region" description="Helical" evidence="8">
    <location>
        <begin position="286"/>
        <end position="310"/>
    </location>
</feature>
<dbReference type="PANTHER" id="PTHR40074">
    <property type="entry name" value="O-ACETYLTRANSFERASE WECH"/>
    <property type="match status" value="1"/>
</dbReference>
<evidence type="ECO:0000259" key="9">
    <source>
        <dbReference type="Pfam" id="PF01757"/>
    </source>
</evidence>
<comment type="similarity">
    <text evidence="2">Belongs to the acyltransferase 3 family.</text>
</comment>
<dbReference type="Proteomes" id="UP000722989">
    <property type="component" value="Unassembled WGS sequence"/>
</dbReference>
<feature type="transmembrane region" description="Helical" evidence="8">
    <location>
        <begin position="187"/>
        <end position="204"/>
    </location>
</feature>
<feature type="domain" description="Acyltransferase 3" evidence="9">
    <location>
        <begin position="44"/>
        <end position="380"/>
    </location>
</feature>
<name>A0ABX0XZC2_9ACTN</name>
<keyword evidence="10" id="KW-0808">Transferase</keyword>
<dbReference type="RefSeq" id="WP_167926049.1">
    <property type="nucleotide sequence ID" value="NZ_JAATVY010000010.1"/>
</dbReference>
<dbReference type="GO" id="GO:0016746">
    <property type="term" value="F:acyltransferase activity"/>
    <property type="evidence" value="ECO:0007669"/>
    <property type="project" value="UniProtKB-KW"/>
</dbReference>
<proteinExistence type="inferred from homology"/>
<keyword evidence="11" id="KW-1185">Reference proteome</keyword>
<evidence type="ECO:0000256" key="7">
    <source>
        <dbReference type="SAM" id="MobiDB-lite"/>
    </source>
</evidence>
<feature type="transmembrane region" description="Helical" evidence="8">
    <location>
        <begin position="70"/>
        <end position="94"/>
    </location>
</feature>
<keyword evidence="5 8" id="KW-1133">Transmembrane helix</keyword>
<evidence type="ECO:0000313" key="11">
    <source>
        <dbReference type="Proteomes" id="UP000722989"/>
    </source>
</evidence>
<evidence type="ECO:0000256" key="8">
    <source>
        <dbReference type="SAM" id="Phobius"/>
    </source>
</evidence>
<gene>
    <name evidence="10" type="ORF">HC031_15635</name>
</gene>
<keyword evidence="10" id="KW-0012">Acyltransferase</keyword>
<feature type="transmembrane region" description="Helical" evidence="8">
    <location>
        <begin position="331"/>
        <end position="356"/>
    </location>
</feature>